<keyword evidence="5" id="KW-0547">Nucleotide-binding</keyword>
<evidence type="ECO:0000313" key="11">
    <source>
        <dbReference type="Proteomes" id="UP000295500"/>
    </source>
</evidence>
<evidence type="ECO:0000256" key="3">
    <source>
        <dbReference type="ARBA" id="ARBA00022448"/>
    </source>
</evidence>
<dbReference type="Proteomes" id="UP000295500">
    <property type="component" value="Unassembled WGS sequence"/>
</dbReference>
<dbReference type="EMBL" id="SNXO01000013">
    <property type="protein sequence ID" value="TDP57303.1"/>
    <property type="molecule type" value="Genomic_DNA"/>
</dbReference>
<feature type="domain" description="ABC transporter" evidence="9">
    <location>
        <begin position="4"/>
        <end position="261"/>
    </location>
</feature>
<dbReference type="InterPro" id="IPR027417">
    <property type="entry name" value="P-loop_NTPase"/>
</dbReference>
<evidence type="ECO:0000256" key="6">
    <source>
        <dbReference type="ARBA" id="ARBA00022840"/>
    </source>
</evidence>
<keyword evidence="3" id="KW-0813">Transport</keyword>
<keyword evidence="7" id="KW-1278">Translocase</keyword>
<dbReference type="InterPro" id="IPR015856">
    <property type="entry name" value="ABC_transpr_CbiO/EcfA_su"/>
</dbReference>
<dbReference type="GO" id="GO:0016887">
    <property type="term" value="F:ATP hydrolysis activity"/>
    <property type="evidence" value="ECO:0007669"/>
    <property type="project" value="InterPro"/>
</dbReference>
<dbReference type="CDD" id="cd03225">
    <property type="entry name" value="ABC_cobalt_CbiO_domain1"/>
    <property type="match status" value="1"/>
</dbReference>
<dbReference type="PANTHER" id="PTHR43553">
    <property type="entry name" value="HEAVY METAL TRANSPORTER"/>
    <property type="match status" value="1"/>
</dbReference>
<dbReference type="OrthoDB" id="9784332at2"/>
<evidence type="ECO:0000256" key="5">
    <source>
        <dbReference type="ARBA" id="ARBA00022741"/>
    </source>
</evidence>
<evidence type="ECO:0000256" key="1">
    <source>
        <dbReference type="ARBA" id="ARBA00004202"/>
    </source>
</evidence>
<dbReference type="GO" id="GO:0005524">
    <property type="term" value="F:ATP binding"/>
    <property type="evidence" value="ECO:0007669"/>
    <property type="project" value="UniProtKB-KW"/>
</dbReference>
<organism evidence="10 11">
    <name type="scientific">Aminicella lysinilytica</name>
    <dbReference type="NCBI Taxonomy" id="433323"/>
    <lineage>
        <taxon>Bacteria</taxon>
        <taxon>Bacillati</taxon>
        <taxon>Bacillota</taxon>
        <taxon>Clostridia</taxon>
        <taxon>Peptostreptococcales</taxon>
        <taxon>Anaerovoracaceae</taxon>
        <taxon>Aminicella</taxon>
    </lineage>
</organism>
<dbReference type="GO" id="GO:0042626">
    <property type="term" value="F:ATPase-coupled transmembrane transporter activity"/>
    <property type="evidence" value="ECO:0007669"/>
    <property type="project" value="TreeGrafter"/>
</dbReference>
<dbReference type="GO" id="GO:0043190">
    <property type="term" value="C:ATP-binding cassette (ABC) transporter complex"/>
    <property type="evidence" value="ECO:0007669"/>
    <property type="project" value="TreeGrafter"/>
</dbReference>
<keyword evidence="4" id="KW-1003">Cell membrane</keyword>
<comment type="similarity">
    <text evidence="2">Belongs to the ABC transporter superfamily.</text>
</comment>
<evidence type="ECO:0000256" key="7">
    <source>
        <dbReference type="ARBA" id="ARBA00022967"/>
    </source>
</evidence>
<dbReference type="InterPro" id="IPR050095">
    <property type="entry name" value="ECF_ABC_transporter_ATP-bd"/>
</dbReference>
<evidence type="ECO:0000256" key="2">
    <source>
        <dbReference type="ARBA" id="ARBA00005417"/>
    </source>
</evidence>
<dbReference type="AlphaFoldDB" id="A0A4R6Q6S8"/>
<dbReference type="SMART" id="SM00382">
    <property type="entry name" value="AAA"/>
    <property type="match status" value="1"/>
</dbReference>
<evidence type="ECO:0000256" key="4">
    <source>
        <dbReference type="ARBA" id="ARBA00022475"/>
    </source>
</evidence>
<dbReference type="InterPro" id="IPR017871">
    <property type="entry name" value="ABC_transporter-like_CS"/>
</dbReference>
<dbReference type="SUPFAM" id="SSF52540">
    <property type="entry name" value="P-loop containing nucleoside triphosphate hydrolases"/>
    <property type="match status" value="1"/>
</dbReference>
<reference evidence="10 11" key="1">
    <citation type="submission" date="2019-03" db="EMBL/GenBank/DDBJ databases">
        <title>Genomic Encyclopedia of Type Strains, Phase IV (KMG-IV): sequencing the most valuable type-strain genomes for metagenomic binning, comparative biology and taxonomic classification.</title>
        <authorList>
            <person name="Goeker M."/>
        </authorList>
    </citation>
    <scope>NUCLEOTIDE SEQUENCE [LARGE SCALE GENOMIC DNA]</scope>
    <source>
        <strain evidence="10 11">DSM 28287</strain>
    </source>
</reference>
<gene>
    <name evidence="10" type="ORF">EV211_11327</name>
</gene>
<protein>
    <submittedName>
        <fullName evidence="10">Cobalt/nickel transport system ATP-binding protein</fullName>
    </submittedName>
</protein>
<evidence type="ECO:0000259" key="9">
    <source>
        <dbReference type="PROSITE" id="PS50893"/>
    </source>
</evidence>
<accession>A0A4R6Q6S8</accession>
<dbReference type="PROSITE" id="PS00211">
    <property type="entry name" value="ABC_TRANSPORTER_1"/>
    <property type="match status" value="1"/>
</dbReference>
<dbReference type="PROSITE" id="PS50893">
    <property type="entry name" value="ABC_TRANSPORTER_2"/>
    <property type="match status" value="1"/>
</dbReference>
<keyword evidence="6 10" id="KW-0067">ATP-binding</keyword>
<name>A0A4R6Q6S8_9FIRM</name>
<dbReference type="PANTHER" id="PTHR43553:SF27">
    <property type="entry name" value="ENERGY-COUPLING FACTOR TRANSPORTER ATP-BINDING PROTEIN ECFA2"/>
    <property type="match status" value="1"/>
</dbReference>
<evidence type="ECO:0000313" key="10">
    <source>
        <dbReference type="EMBL" id="TDP57303.1"/>
    </source>
</evidence>
<dbReference type="InterPro" id="IPR003439">
    <property type="entry name" value="ABC_transporter-like_ATP-bd"/>
</dbReference>
<evidence type="ECO:0000256" key="8">
    <source>
        <dbReference type="ARBA" id="ARBA00023136"/>
    </source>
</evidence>
<sequence length="274" mass="30610">MNIFQLKNLNFSYSMRPEVLTGLNFSVEAGERVCILGANGCGKSTLLKILAGLLSPTAGEFFAFGNKMDPAVLSRDESKVYHRRVGYVFQDSDVQLFCSNVREELAFGPLQLGLSHDEVMASVNRMAESLDITKLLDKAPFHLSGGEKKKVAIASTLILDPEVLIMDEPTNDLDPRSQTWLLKLLHRDMASGDAGRKPHASDLLDGSKPHAKTLIFSTHNLELVPHIADRALLFNEDHQLCADLPVRELLQRVDLLRSVNLVDEHFHTHPWDFE</sequence>
<keyword evidence="8" id="KW-0472">Membrane</keyword>
<dbReference type="InterPro" id="IPR003593">
    <property type="entry name" value="AAA+_ATPase"/>
</dbReference>
<proteinExistence type="inferred from homology"/>
<dbReference type="Pfam" id="PF00005">
    <property type="entry name" value="ABC_tran"/>
    <property type="match status" value="1"/>
</dbReference>
<comment type="subcellular location">
    <subcellularLocation>
        <location evidence="1">Cell membrane</location>
        <topology evidence="1">Peripheral membrane protein</topology>
    </subcellularLocation>
</comment>
<comment type="caution">
    <text evidence="10">The sequence shown here is derived from an EMBL/GenBank/DDBJ whole genome shotgun (WGS) entry which is preliminary data.</text>
</comment>
<keyword evidence="11" id="KW-1185">Reference proteome</keyword>
<dbReference type="Gene3D" id="3.40.50.300">
    <property type="entry name" value="P-loop containing nucleotide triphosphate hydrolases"/>
    <property type="match status" value="1"/>
</dbReference>